<dbReference type="SUPFAM" id="SSF56935">
    <property type="entry name" value="Porins"/>
    <property type="match status" value="1"/>
</dbReference>
<dbReference type="STRING" id="29495.EA26_06290"/>
<keyword evidence="3" id="KW-1185">Reference proteome</keyword>
<sequence>MKHAFTLTAVSLLSSHIAYANPSHEANIEVKSNLFAQLGYYHQSRDQQFAIPGILTSADAAHQEQGVQLMHGELGLLAIWPQVLAGKIILGSHHGENVEVEELWLQPHIGQNWTLRLGRQLSPIGLYNDVHEHEWRFVDASLSQQAFLANQYQDDSIKLTYANGMHDLTAWVGRGNGYPAQADTNSSTPAALGLSYQWQGFKQAHSWRVVGSLAHFDATQRGAQTNQGHNHTTTSSAIVFDGTTTLVALGAQWQWQQFGIEAQWMGQQIDARLSDSQQMQTDLDAFQYGVSSQIVWQREALELALRYDALISDNQVSRESSEFSQALNAEGLRPQRISAVLNWHFAPAQTLRLQGNYEEITHLSQNAFWLVYQGNLNW</sequence>
<keyword evidence="1" id="KW-0732">Signal</keyword>
<organism evidence="2 3">
    <name type="scientific">Vibrio navarrensis</name>
    <dbReference type="NCBI Taxonomy" id="29495"/>
    <lineage>
        <taxon>Bacteria</taxon>
        <taxon>Pseudomonadati</taxon>
        <taxon>Pseudomonadota</taxon>
        <taxon>Gammaproteobacteria</taxon>
        <taxon>Vibrionales</taxon>
        <taxon>Vibrionaceae</taxon>
        <taxon>Vibrio</taxon>
    </lineage>
</organism>
<feature type="signal peptide" evidence="1">
    <location>
        <begin position="1"/>
        <end position="20"/>
    </location>
</feature>
<dbReference type="Proteomes" id="UP000029994">
    <property type="component" value="Unassembled WGS sequence"/>
</dbReference>
<reference evidence="2 3" key="1">
    <citation type="submission" date="2014-04" db="EMBL/GenBank/DDBJ databases">
        <title>Genome sequencing of Vibrio navarrensis strains.</title>
        <authorList>
            <person name="Gladney L.M."/>
            <person name="Katz L.S."/>
            <person name="Marino-Ramirez L."/>
            <person name="Jordan I.K."/>
        </authorList>
    </citation>
    <scope>NUCLEOTIDE SEQUENCE [LARGE SCALE GENOMIC DNA]</scope>
    <source>
        <strain evidence="2 3">ATCC 51183</strain>
    </source>
</reference>
<dbReference type="Gene3D" id="2.40.160.10">
    <property type="entry name" value="Porin"/>
    <property type="match status" value="1"/>
</dbReference>
<gene>
    <name evidence="2" type="ORF">EA26_06290</name>
</gene>
<evidence type="ECO:0000256" key="1">
    <source>
        <dbReference type="SAM" id="SignalP"/>
    </source>
</evidence>
<dbReference type="eggNOG" id="COG3746">
    <property type="taxonomic scope" value="Bacteria"/>
</dbReference>
<evidence type="ECO:0000313" key="3">
    <source>
        <dbReference type="Proteomes" id="UP000029994"/>
    </source>
</evidence>
<evidence type="ECO:0000313" key="2">
    <source>
        <dbReference type="EMBL" id="KGK10934.1"/>
    </source>
</evidence>
<proteinExistence type="predicted"/>
<name>A0A099LTJ4_9VIBR</name>
<dbReference type="InterPro" id="IPR023614">
    <property type="entry name" value="Porin_dom_sf"/>
</dbReference>
<dbReference type="AlphaFoldDB" id="A0A099LTJ4"/>
<dbReference type="RefSeq" id="WP_039425583.1">
    <property type="nucleotide sequence ID" value="NZ_CP061845.1"/>
</dbReference>
<comment type="caution">
    <text evidence="2">The sequence shown here is derived from an EMBL/GenBank/DDBJ whole genome shotgun (WGS) entry which is preliminary data.</text>
</comment>
<dbReference type="EMBL" id="JMCG01000001">
    <property type="protein sequence ID" value="KGK10934.1"/>
    <property type="molecule type" value="Genomic_DNA"/>
</dbReference>
<accession>A0A099LTJ4</accession>
<dbReference type="GeneID" id="43682806"/>
<feature type="chain" id="PRO_5001958302" evidence="1">
    <location>
        <begin position="21"/>
        <end position="378"/>
    </location>
</feature>
<protein>
    <submittedName>
        <fullName evidence="2">Uncharacterized protein</fullName>
    </submittedName>
</protein>